<reference evidence="2 3" key="1">
    <citation type="journal article" date="2019" name="Int. J. Syst. Evol. Microbiol.">
        <title>The Global Catalogue of Microorganisms (GCM) 10K type strain sequencing project: providing services to taxonomists for standard genome sequencing and annotation.</title>
        <authorList>
            <consortium name="The Broad Institute Genomics Platform"/>
            <consortium name="The Broad Institute Genome Sequencing Center for Infectious Disease"/>
            <person name="Wu L."/>
            <person name="Ma J."/>
        </authorList>
    </citation>
    <scope>NUCLEOTIDE SEQUENCE [LARGE SCALE GENOMIC DNA]</scope>
    <source>
        <strain evidence="2 3">JCM 15309</strain>
    </source>
</reference>
<evidence type="ECO:0000313" key="2">
    <source>
        <dbReference type="EMBL" id="GAA1950083.1"/>
    </source>
</evidence>
<evidence type="ECO:0000256" key="1">
    <source>
        <dbReference type="SAM" id="Phobius"/>
    </source>
</evidence>
<keyword evidence="1" id="KW-0472">Membrane</keyword>
<comment type="caution">
    <text evidence="2">The sequence shown here is derived from an EMBL/GenBank/DDBJ whole genome shotgun (WGS) entry which is preliminary data.</text>
</comment>
<organism evidence="2 3">
    <name type="scientific">Nocardioides panacihumi</name>
    <dbReference type="NCBI Taxonomy" id="400774"/>
    <lineage>
        <taxon>Bacteria</taxon>
        <taxon>Bacillati</taxon>
        <taxon>Actinomycetota</taxon>
        <taxon>Actinomycetes</taxon>
        <taxon>Propionibacteriales</taxon>
        <taxon>Nocardioidaceae</taxon>
        <taxon>Nocardioides</taxon>
    </lineage>
</organism>
<dbReference type="Proteomes" id="UP001500571">
    <property type="component" value="Unassembled WGS sequence"/>
</dbReference>
<feature type="transmembrane region" description="Helical" evidence="1">
    <location>
        <begin position="18"/>
        <end position="35"/>
    </location>
</feature>
<evidence type="ECO:0008006" key="4">
    <source>
        <dbReference type="Google" id="ProtNLM"/>
    </source>
</evidence>
<keyword evidence="1" id="KW-0812">Transmembrane</keyword>
<sequence length="132" mass="13636">MTDLVPGADAETSRTRRLPWSIVVPFALAAVYLAWRLRAEATIACDVGVNAGSAMMGLTLATPFLVLGCVVVGGVWRHVLPVGTALLAVLASYAVVVAVTLQVTAPSPDYPDGGVVACAGGHPSWWPGWLPG</sequence>
<feature type="transmembrane region" description="Helical" evidence="1">
    <location>
        <begin position="82"/>
        <end position="101"/>
    </location>
</feature>
<name>A0ABN2QDE2_9ACTN</name>
<proteinExistence type="predicted"/>
<gene>
    <name evidence="2" type="ORF">GCM10009798_06670</name>
</gene>
<dbReference type="EMBL" id="BAAAPB010000001">
    <property type="protein sequence ID" value="GAA1950083.1"/>
    <property type="molecule type" value="Genomic_DNA"/>
</dbReference>
<protein>
    <recommendedName>
        <fullName evidence="4">Integral membrane protein</fullName>
    </recommendedName>
</protein>
<feature type="transmembrane region" description="Helical" evidence="1">
    <location>
        <begin position="47"/>
        <end position="76"/>
    </location>
</feature>
<keyword evidence="3" id="KW-1185">Reference proteome</keyword>
<dbReference type="RefSeq" id="WP_344042396.1">
    <property type="nucleotide sequence ID" value="NZ_BAAAPB010000001.1"/>
</dbReference>
<keyword evidence="1" id="KW-1133">Transmembrane helix</keyword>
<evidence type="ECO:0000313" key="3">
    <source>
        <dbReference type="Proteomes" id="UP001500571"/>
    </source>
</evidence>
<accession>A0ABN2QDE2</accession>